<dbReference type="STRING" id="1385699.A7A78_03355"/>
<dbReference type="GO" id="GO:0003755">
    <property type="term" value="F:peptidyl-prolyl cis-trans isomerase activity"/>
    <property type="evidence" value="ECO:0007669"/>
    <property type="project" value="UniProtKB-KW"/>
</dbReference>
<dbReference type="InterPro" id="IPR050245">
    <property type="entry name" value="PrsA_foldase"/>
</dbReference>
<evidence type="ECO:0000313" key="3">
    <source>
        <dbReference type="EMBL" id="OAD91539.1"/>
    </source>
</evidence>
<evidence type="ECO:0000256" key="1">
    <source>
        <dbReference type="PROSITE-ProRule" id="PRU00278"/>
    </source>
</evidence>
<dbReference type="PANTHER" id="PTHR47245">
    <property type="entry name" value="PEPTIDYLPROLYL ISOMERASE"/>
    <property type="match status" value="1"/>
</dbReference>
<dbReference type="InterPro" id="IPR046357">
    <property type="entry name" value="PPIase_dom_sf"/>
</dbReference>
<dbReference type="EMBL" id="LXIE01000012">
    <property type="protein sequence ID" value="OAD91539.1"/>
    <property type="molecule type" value="Genomic_DNA"/>
</dbReference>
<dbReference type="InterPro" id="IPR023058">
    <property type="entry name" value="PPIase_PpiC_CS"/>
</dbReference>
<feature type="domain" description="PpiC" evidence="2">
    <location>
        <begin position="346"/>
        <end position="452"/>
    </location>
</feature>
<keyword evidence="4" id="KW-1185">Reference proteome</keyword>
<dbReference type="Gene3D" id="3.10.50.40">
    <property type="match status" value="1"/>
</dbReference>
<proteinExistence type="predicted"/>
<dbReference type="Pfam" id="PF13623">
    <property type="entry name" value="SurA_N_2"/>
    <property type="match status" value="1"/>
</dbReference>
<evidence type="ECO:0000313" key="4">
    <source>
        <dbReference type="Proteomes" id="UP000077552"/>
    </source>
</evidence>
<dbReference type="RefSeq" id="WP_068761713.1">
    <property type="nucleotide sequence ID" value="NZ_LXIE01000012.1"/>
</dbReference>
<dbReference type="PROSITE" id="PS50198">
    <property type="entry name" value="PPIC_PPIASE_2"/>
    <property type="match status" value="1"/>
</dbReference>
<dbReference type="InterPro" id="IPR027304">
    <property type="entry name" value="Trigger_fact/SurA_dom_sf"/>
</dbReference>
<keyword evidence="1 3" id="KW-0413">Isomerase</keyword>
<dbReference type="SUPFAM" id="SSF54534">
    <property type="entry name" value="FKBP-like"/>
    <property type="match status" value="1"/>
</dbReference>
<sequence>MAILNSIRKRGIFLILIIALALFAFILSDVLTKGSSGSKGQDTIATVNGTDISRQSFMEEVEVTQRNMGPNSNTTQAMNMVWDRELRRVIMDEQIEKAGLTVEKAQIDNALRSSLANNPTFLNEAGQVDDGKIQEYIASIKASSPEMYKQWLTFEENTANSVLQTTYYNMIKGGLRTTIAEGEQEYHFQNDNINFNFVLMPYGKIADEDVKVTDEEIKKYVAAHPNDFQVEAQADLQYVFFSEEPSEADMAAAKTEVTALLDNKLEFNQDTKTNDTIAGFRNTKDYEEYVNANSDVPYYDRWMFKKELPETVADTLINLNQGDIYGPFKVDNSFYLSKVLDTKKMPDSAESKHILIRYVGTLRAPETVTRTKEEAQKLADSILGVVKKDKSKFAALATEFSDDSSKDNGGDLGSSTPGRMVPPFDKFIFNNPQGTIGVVETDFGFHVVEVGKQSEPKKAIKLATVVKTIEPSDKTINEIFADASKFEVAVKDGDFTELAKAQNLEVKPVNKLGQMDSNIPGLGANRTIVNWAFNEDTKVGDTKRFSVPDGYVIAQVTNKNPKGLMAVADASATVTPILRNEKKAKKIRESISGTTLEEIAKNQNVTVQTATDISMANPVISGANNEPKVVGIAFGTKPGETTQLIDGKSGVFKVKTTAFNPAPKLESYVNYANQMSTKAIPASQSAVYNALKKKADIEDNRATFY</sequence>
<keyword evidence="1" id="KW-0697">Rotamase</keyword>
<protein>
    <submittedName>
        <fullName evidence="3">Peptidylprolyl isomerase</fullName>
    </submittedName>
</protein>
<reference evidence="3 4" key="1">
    <citation type="submission" date="2016-05" db="EMBL/GenBank/DDBJ databases">
        <title>Genome sequencing of Vitellibacter soesokkakensis RSSK-12.</title>
        <authorList>
            <person name="Thevarajoo S."/>
            <person name="Selvaratnam C."/>
            <person name="Goh K.M."/>
            <person name="Chan K.-G."/>
            <person name="Chong C.S."/>
        </authorList>
    </citation>
    <scope>NUCLEOTIDE SEQUENCE [LARGE SCALE GENOMIC DNA]</scope>
    <source>
        <strain evidence="3 4">RSSK-12</strain>
    </source>
</reference>
<name>A0A1A9LDT5_9FLAO</name>
<dbReference type="InterPro" id="IPR000297">
    <property type="entry name" value="PPIase_PpiC"/>
</dbReference>
<dbReference type="AlphaFoldDB" id="A0A1A9LDT5"/>
<dbReference type="PROSITE" id="PS01096">
    <property type="entry name" value="PPIC_PPIASE_1"/>
    <property type="match status" value="1"/>
</dbReference>
<dbReference type="SUPFAM" id="SSF109998">
    <property type="entry name" value="Triger factor/SurA peptide-binding domain-like"/>
    <property type="match status" value="1"/>
</dbReference>
<accession>A0A1A9LDT5</accession>
<dbReference type="Proteomes" id="UP000077552">
    <property type="component" value="Unassembled WGS sequence"/>
</dbReference>
<dbReference type="Pfam" id="PF13616">
    <property type="entry name" value="Rotamase_3"/>
    <property type="match status" value="1"/>
</dbReference>
<gene>
    <name evidence="3" type="ORF">A7A78_03355</name>
</gene>
<organism evidence="3 4">
    <name type="scientific">Aequorivita soesokkakensis</name>
    <dbReference type="NCBI Taxonomy" id="1385699"/>
    <lineage>
        <taxon>Bacteria</taxon>
        <taxon>Pseudomonadati</taxon>
        <taxon>Bacteroidota</taxon>
        <taxon>Flavobacteriia</taxon>
        <taxon>Flavobacteriales</taxon>
        <taxon>Flavobacteriaceae</taxon>
        <taxon>Aequorivita</taxon>
    </lineage>
</organism>
<evidence type="ECO:0000259" key="2">
    <source>
        <dbReference type="PROSITE" id="PS50198"/>
    </source>
</evidence>
<dbReference type="OrthoDB" id="9812372at2"/>
<comment type="caution">
    <text evidence="3">The sequence shown here is derived from an EMBL/GenBank/DDBJ whole genome shotgun (WGS) entry which is preliminary data.</text>
</comment>
<dbReference type="PANTHER" id="PTHR47245:SF2">
    <property type="entry name" value="PEPTIDYL-PROLYL CIS-TRANS ISOMERASE HP_0175-RELATED"/>
    <property type="match status" value="1"/>
</dbReference>